<proteinExistence type="predicted"/>
<gene>
    <name evidence="1" type="ORF">SAMN04487954_102337</name>
</gene>
<reference evidence="1 2" key="1">
    <citation type="submission" date="2016-10" db="EMBL/GenBank/DDBJ databases">
        <authorList>
            <person name="de Groot N.N."/>
        </authorList>
    </citation>
    <scope>NUCLEOTIDE SEQUENCE [LARGE SCALE GENOMIC DNA]</scope>
    <source>
        <strain evidence="1 2">CGMCC 1.6133</strain>
    </source>
</reference>
<evidence type="ECO:0000313" key="2">
    <source>
        <dbReference type="Proteomes" id="UP000198525"/>
    </source>
</evidence>
<evidence type="ECO:0000313" key="1">
    <source>
        <dbReference type="EMBL" id="SDJ01255.1"/>
    </source>
</evidence>
<accession>A0A1G8Q9U6</accession>
<feature type="non-terminal residue" evidence="1">
    <location>
        <position position="55"/>
    </location>
</feature>
<dbReference type="EMBL" id="FNES01000002">
    <property type="protein sequence ID" value="SDJ01255.1"/>
    <property type="molecule type" value="Genomic_DNA"/>
</dbReference>
<keyword evidence="2" id="KW-1185">Reference proteome</keyword>
<name>A0A1G8Q9U6_9GAMM</name>
<dbReference type="AlphaFoldDB" id="A0A1G8Q9U6"/>
<dbReference type="Proteomes" id="UP000198525">
    <property type="component" value="Unassembled WGS sequence"/>
</dbReference>
<sequence length="55" mass="5970">MLPPVGRLRLFGALEHSVARQPIVVTIRAARDHRIGPGELTPFRVSIRAAVQAAT</sequence>
<protein>
    <submittedName>
        <fullName evidence="1">Uncharacterized protein</fullName>
    </submittedName>
</protein>
<organism evidence="1 2">
    <name type="scientific">Billgrantia gudaonensis</name>
    <dbReference type="NCBI Taxonomy" id="376427"/>
    <lineage>
        <taxon>Bacteria</taxon>
        <taxon>Pseudomonadati</taxon>
        <taxon>Pseudomonadota</taxon>
        <taxon>Gammaproteobacteria</taxon>
        <taxon>Oceanospirillales</taxon>
        <taxon>Halomonadaceae</taxon>
        <taxon>Billgrantia</taxon>
    </lineage>
</organism>